<dbReference type="Pfam" id="PF23187">
    <property type="entry name" value="UBX7_N"/>
    <property type="match status" value="1"/>
</dbReference>
<feature type="region of interest" description="Disordered" evidence="2">
    <location>
        <begin position="156"/>
        <end position="194"/>
    </location>
</feature>
<name>A0ABD2YGZ5_9GENT</name>
<dbReference type="PANTHER" id="PTHR47770:SF1">
    <property type="entry name" value="PLANT UBX DOMAIN-CONTAINING PROTEIN 11"/>
    <property type="match status" value="1"/>
</dbReference>
<dbReference type="EMBL" id="JBJUIK010000013">
    <property type="protein sequence ID" value="KAL3506660.1"/>
    <property type="molecule type" value="Genomic_DNA"/>
</dbReference>
<protein>
    <recommendedName>
        <fullName evidence="7">UBX domain-containing protein</fullName>
    </recommendedName>
</protein>
<feature type="region of interest" description="Disordered" evidence="2">
    <location>
        <begin position="206"/>
        <end position="269"/>
    </location>
</feature>
<dbReference type="Gene3D" id="3.10.20.90">
    <property type="entry name" value="Phosphatidylinositol 3-kinase Catalytic Subunit, Chain A, domain 1"/>
    <property type="match status" value="1"/>
</dbReference>
<dbReference type="SMART" id="SM00166">
    <property type="entry name" value="UBX"/>
    <property type="match status" value="1"/>
</dbReference>
<dbReference type="InterPro" id="IPR000626">
    <property type="entry name" value="Ubiquitin-like_dom"/>
</dbReference>
<feature type="compositionally biased region" description="Basic and acidic residues" evidence="2">
    <location>
        <begin position="207"/>
        <end position="216"/>
    </location>
</feature>
<dbReference type="SUPFAM" id="SSF52833">
    <property type="entry name" value="Thioredoxin-like"/>
    <property type="match status" value="1"/>
</dbReference>
<dbReference type="InterPro" id="IPR001012">
    <property type="entry name" value="UBX_dom"/>
</dbReference>
<dbReference type="Gene3D" id="3.40.30.10">
    <property type="entry name" value="Glutaredoxin"/>
    <property type="match status" value="1"/>
</dbReference>
<dbReference type="PANTHER" id="PTHR47770">
    <property type="entry name" value="PLANT UBX DOMAIN-CONTAINING PROTEIN 11"/>
    <property type="match status" value="1"/>
</dbReference>
<feature type="compositionally biased region" description="Polar residues" evidence="2">
    <location>
        <begin position="454"/>
        <end position="482"/>
    </location>
</feature>
<proteinExistence type="predicted"/>
<evidence type="ECO:0000256" key="2">
    <source>
        <dbReference type="SAM" id="MobiDB-lite"/>
    </source>
</evidence>
<comment type="caution">
    <text evidence="5">The sequence shown here is derived from an EMBL/GenBank/DDBJ whole genome shotgun (WGS) entry which is preliminary data.</text>
</comment>
<feature type="region of interest" description="Disordered" evidence="2">
    <location>
        <begin position="441"/>
        <end position="535"/>
    </location>
</feature>
<feature type="domain" description="Ubiquitin-like" evidence="4">
    <location>
        <begin position="311"/>
        <end position="391"/>
    </location>
</feature>
<dbReference type="Pfam" id="PF00789">
    <property type="entry name" value="UBX"/>
    <property type="match status" value="1"/>
</dbReference>
<dbReference type="AlphaFoldDB" id="A0ABD2YGZ5"/>
<keyword evidence="6" id="KW-1185">Reference proteome</keyword>
<evidence type="ECO:0008006" key="7">
    <source>
        <dbReference type="Google" id="ProtNLM"/>
    </source>
</evidence>
<dbReference type="CDD" id="cd01767">
    <property type="entry name" value="UBX"/>
    <property type="match status" value="1"/>
</dbReference>
<dbReference type="SUPFAM" id="SSF54236">
    <property type="entry name" value="Ubiquitin-like"/>
    <property type="match status" value="1"/>
</dbReference>
<keyword evidence="1" id="KW-0833">Ubl conjugation pathway</keyword>
<dbReference type="InterPro" id="IPR036249">
    <property type="entry name" value="Thioredoxin-like_sf"/>
</dbReference>
<evidence type="ECO:0000313" key="5">
    <source>
        <dbReference type="EMBL" id="KAL3506660.1"/>
    </source>
</evidence>
<evidence type="ECO:0000259" key="4">
    <source>
        <dbReference type="PROSITE" id="PS50053"/>
    </source>
</evidence>
<feature type="compositionally biased region" description="Low complexity" evidence="2">
    <location>
        <begin position="441"/>
        <end position="453"/>
    </location>
</feature>
<feature type="region of interest" description="Disordered" evidence="2">
    <location>
        <begin position="393"/>
        <end position="414"/>
    </location>
</feature>
<organism evidence="5 6">
    <name type="scientific">Cinchona calisaya</name>
    <dbReference type="NCBI Taxonomy" id="153742"/>
    <lineage>
        <taxon>Eukaryota</taxon>
        <taxon>Viridiplantae</taxon>
        <taxon>Streptophyta</taxon>
        <taxon>Embryophyta</taxon>
        <taxon>Tracheophyta</taxon>
        <taxon>Spermatophyta</taxon>
        <taxon>Magnoliopsida</taxon>
        <taxon>eudicotyledons</taxon>
        <taxon>Gunneridae</taxon>
        <taxon>Pentapetalae</taxon>
        <taxon>asterids</taxon>
        <taxon>lamiids</taxon>
        <taxon>Gentianales</taxon>
        <taxon>Rubiaceae</taxon>
        <taxon>Cinchonoideae</taxon>
        <taxon>Cinchoneae</taxon>
        <taxon>Cinchona</taxon>
    </lineage>
</organism>
<accession>A0ABD2YGZ5</accession>
<reference evidence="5 6" key="1">
    <citation type="submission" date="2024-11" db="EMBL/GenBank/DDBJ databases">
        <title>A near-complete genome assembly of Cinchona calisaya.</title>
        <authorList>
            <person name="Lian D.C."/>
            <person name="Zhao X.W."/>
            <person name="Wei L."/>
        </authorList>
    </citation>
    <scope>NUCLEOTIDE SEQUENCE [LARGE SCALE GENOMIC DNA]</scope>
    <source>
        <tissue evidence="5">Nenye</tissue>
    </source>
</reference>
<dbReference type="PROSITE" id="PS50053">
    <property type="entry name" value="UBIQUITIN_2"/>
    <property type="match status" value="1"/>
</dbReference>
<gene>
    <name evidence="5" type="ORF">ACH5RR_032042</name>
</gene>
<feature type="compositionally biased region" description="Basic and acidic residues" evidence="2">
    <location>
        <begin position="505"/>
        <end position="516"/>
    </location>
</feature>
<feature type="domain" description="UBX" evidence="3">
    <location>
        <begin position="306"/>
        <end position="384"/>
    </location>
</feature>
<dbReference type="PROSITE" id="PS50033">
    <property type="entry name" value="UBX"/>
    <property type="match status" value="1"/>
</dbReference>
<dbReference type="InterPro" id="IPR029071">
    <property type="entry name" value="Ubiquitin-like_domsf"/>
</dbReference>
<dbReference type="Proteomes" id="UP001630127">
    <property type="component" value="Unassembled WGS sequence"/>
</dbReference>
<sequence length="535" mass="58490">MAQIGSLYEVMTVYCKMEQSLSSLTFKGSIVEAISEAKQQKKLFVVYISGENLESQNLAASAWTESRVVESVSKFCILLHISEGSTDAANFSAIYPQKSAPCITAIGYNGVQLWQYEGFVAADTLSSSIEKAWLSLHIQETTATYLTAALASKKEPASGASDGTLSEQGSSSRTSVLSSPTNMHNDSPEIGPSATDEILEESSFLDHASEEEKSVQHAEASTQSSLASDIKDDTSTTKTAEISISSPRKDISKNEDESLVPEENLRDDPLEAIKEAPTENAKDHVEANGIEIIEVEKAKFLESSDGKANEVHLNIRLPDGSSLQVKFSLMDTLRMVKDYVDENQTSSFGSFDLAIPYPRKVLGEQDLSKTLEDLDLFGRQTLIVILHHRSNWHPKGGSSSGDQTNLTRNDSSNGGNDGYWAYMRRVLSYMNPFSYLGGSANSQNTTAQQSQNSMWQYSPNPSLQNDLQDTGRSSSNTGTDATSQSSNSRNVRKRSSAFGSNIHTLKHDEDDSRFSDRNAFWNGNSTQYGGDNDGK</sequence>
<feature type="compositionally biased region" description="Low complexity" evidence="2">
    <location>
        <begin position="170"/>
        <end position="179"/>
    </location>
</feature>
<feature type="compositionally biased region" description="Basic and acidic residues" evidence="2">
    <location>
        <begin position="247"/>
        <end position="256"/>
    </location>
</feature>
<evidence type="ECO:0000256" key="1">
    <source>
        <dbReference type="ARBA" id="ARBA00022786"/>
    </source>
</evidence>
<evidence type="ECO:0000313" key="6">
    <source>
        <dbReference type="Proteomes" id="UP001630127"/>
    </source>
</evidence>
<evidence type="ECO:0000259" key="3">
    <source>
        <dbReference type="PROSITE" id="PS50033"/>
    </source>
</evidence>
<feature type="compositionally biased region" description="Polar residues" evidence="2">
    <location>
        <begin position="400"/>
        <end position="414"/>
    </location>
</feature>